<reference evidence="2" key="2">
    <citation type="submission" date="2020-10" db="UniProtKB">
        <authorList>
            <consortium name="WormBaseParasite"/>
        </authorList>
    </citation>
    <scope>IDENTIFICATION</scope>
</reference>
<dbReference type="Gene3D" id="3.30.160.60">
    <property type="entry name" value="Classic Zinc Finger"/>
    <property type="match status" value="1"/>
</dbReference>
<protein>
    <submittedName>
        <fullName evidence="2">C2H2-type domain-containing protein</fullName>
    </submittedName>
</protein>
<dbReference type="Proteomes" id="UP000492821">
    <property type="component" value="Unassembled WGS sequence"/>
</dbReference>
<proteinExistence type="predicted"/>
<dbReference type="AlphaFoldDB" id="A0A7E4VF03"/>
<evidence type="ECO:0000313" key="1">
    <source>
        <dbReference type="Proteomes" id="UP000492821"/>
    </source>
</evidence>
<accession>A0A7E4VF03</accession>
<name>A0A7E4VF03_PANRE</name>
<reference evidence="1" key="1">
    <citation type="journal article" date="2013" name="Genetics">
        <title>The draft genome and transcriptome of Panagrellus redivivus are shaped by the harsh demands of a free-living lifestyle.</title>
        <authorList>
            <person name="Srinivasan J."/>
            <person name="Dillman A.R."/>
            <person name="Macchietto M.G."/>
            <person name="Heikkinen L."/>
            <person name="Lakso M."/>
            <person name="Fracchia K.M."/>
            <person name="Antoshechkin I."/>
            <person name="Mortazavi A."/>
            <person name="Wong G."/>
            <person name="Sternberg P.W."/>
        </authorList>
    </citation>
    <scope>NUCLEOTIDE SEQUENCE [LARGE SCALE GENOMIC DNA]</scope>
    <source>
        <strain evidence="1">MT8872</strain>
    </source>
</reference>
<evidence type="ECO:0000313" key="2">
    <source>
        <dbReference type="WBParaSite" id="Pan_g19414.t1"/>
    </source>
</evidence>
<sequence length="228" mass="25598">MAMSISHGNEIRIPVPIEDGQRFTCTVCPHSSGHRYNFTKHVKEHLCVSIVFVCRMCSWQTGKYRHVQYHEHCKPKTTSTGAIESTDIPEAEEDARQSVEPVAACEFVLSPSPVNSCSSGSTTNSSFSTPSKSTVFDHPDFKLAIYQMSVTLDLEVHHDTPTEYVLEEKLSLAPKMLSIVETPTHIVVNSYKSETDNIVEETWASNDPDLVVYAFKFKCLSLFREICC</sequence>
<dbReference type="WBParaSite" id="Pan_g19414.t1">
    <property type="protein sequence ID" value="Pan_g19414.t1"/>
    <property type="gene ID" value="Pan_g19414"/>
</dbReference>
<keyword evidence="1" id="KW-1185">Reference proteome</keyword>
<organism evidence="1 2">
    <name type="scientific">Panagrellus redivivus</name>
    <name type="common">Microworm</name>
    <dbReference type="NCBI Taxonomy" id="6233"/>
    <lineage>
        <taxon>Eukaryota</taxon>
        <taxon>Metazoa</taxon>
        <taxon>Ecdysozoa</taxon>
        <taxon>Nematoda</taxon>
        <taxon>Chromadorea</taxon>
        <taxon>Rhabditida</taxon>
        <taxon>Tylenchina</taxon>
        <taxon>Panagrolaimomorpha</taxon>
        <taxon>Panagrolaimoidea</taxon>
        <taxon>Panagrolaimidae</taxon>
        <taxon>Panagrellus</taxon>
    </lineage>
</organism>